<dbReference type="EMBL" id="JBANRG010000031">
    <property type="protein sequence ID" value="KAK7451217.1"/>
    <property type="molecule type" value="Genomic_DNA"/>
</dbReference>
<evidence type="ECO:0000313" key="1">
    <source>
        <dbReference type="EMBL" id="KAK7451217.1"/>
    </source>
</evidence>
<dbReference type="Proteomes" id="UP001498398">
    <property type="component" value="Unassembled WGS sequence"/>
</dbReference>
<accession>A0ABR1J672</accession>
<comment type="caution">
    <text evidence="1">The sequence shown here is derived from an EMBL/GenBank/DDBJ whole genome shotgun (WGS) entry which is preliminary data.</text>
</comment>
<keyword evidence="2" id="KW-1185">Reference proteome</keyword>
<gene>
    <name evidence="1" type="ORF">VKT23_012553</name>
</gene>
<name>A0ABR1J672_9AGAR</name>
<proteinExistence type="predicted"/>
<evidence type="ECO:0000313" key="2">
    <source>
        <dbReference type="Proteomes" id="UP001498398"/>
    </source>
</evidence>
<organism evidence="1 2">
    <name type="scientific">Marasmiellus scandens</name>
    <dbReference type="NCBI Taxonomy" id="2682957"/>
    <lineage>
        <taxon>Eukaryota</taxon>
        <taxon>Fungi</taxon>
        <taxon>Dikarya</taxon>
        <taxon>Basidiomycota</taxon>
        <taxon>Agaricomycotina</taxon>
        <taxon>Agaricomycetes</taxon>
        <taxon>Agaricomycetidae</taxon>
        <taxon>Agaricales</taxon>
        <taxon>Marasmiineae</taxon>
        <taxon>Omphalotaceae</taxon>
        <taxon>Marasmiellus</taxon>
    </lineage>
</organism>
<sequence>MDLLLLLQIPMTNNITELVGGGSVGIRDVASIQSLLNPMDHASLVDIRFTDWIGSYTQHTIPIFPIPSSLVKIPWSRNQSQKQSQVNGGWYGVYEATYSNCRYDAGVVGKGSVIKLGKETKRGEEVDASISKHLPPQSRLGTHVPTAFLKRTYTADDESYSRNFHSEIGVSLLHISMDFNFEQAIVVGFCLSVKEHTAECFL</sequence>
<protein>
    <submittedName>
        <fullName evidence="1">Uncharacterized protein</fullName>
    </submittedName>
</protein>
<reference evidence="1 2" key="1">
    <citation type="submission" date="2024-01" db="EMBL/GenBank/DDBJ databases">
        <title>A draft genome for the cacao thread blight pathogen Marasmiellus scandens.</title>
        <authorList>
            <person name="Baruah I.K."/>
            <person name="Leung J."/>
            <person name="Bukari Y."/>
            <person name="Amoako-Attah I."/>
            <person name="Meinhardt L.W."/>
            <person name="Bailey B.A."/>
            <person name="Cohen S.P."/>
        </authorList>
    </citation>
    <scope>NUCLEOTIDE SEQUENCE [LARGE SCALE GENOMIC DNA]</scope>
    <source>
        <strain evidence="1 2">GH-19</strain>
    </source>
</reference>